<protein>
    <submittedName>
        <fullName evidence="3">CsbD family protein</fullName>
    </submittedName>
</protein>
<organism evidence="3 4">
    <name type="scientific">Litorilinea aerophila</name>
    <dbReference type="NCBI Taxonomy" id="1204385"/>
    <lineage>
        <taxon>Bacteria</taxon>
        <taxon>Bacillati</taxon>
        <taxon>Chloroflexota</taxon>
        <taxon>Caldilineae</taxon>
        <taxon>Caldilineales</taxon>
        <taxon>Caldilineaceae</taxon>
        <taxon>Litorilinea</taxon>
    </lineage>
</organism>
<dbReference type="RefSeq" id="WP_141612283.1">
    <property type="nucleotide sequence ID" value="NZ_VIGC02000042.1"/>
</dbReference>
<dbReference type="InterPro" id="IPR050423">
    <property type="entry name" value="UPF0337_stress_rsp"/>
</dbReference>
<dbReference type="InterPro" id="IPR008462">
    <property type="entry name" value="CsbD"/>
</dbReference>
<evidence type="ECO:0000313" key="4">
    <source>
        <dbReference type="Proteomes" id="UP000317371"/>
    </source>
</evidence>
<dbReference type="InterPro" id="IPR026042">
    <property type="entry name" value="YjbJ"/>
</dbReference>
<proteinExistence type="inferred from homology"/>
<dbReference type="InParanoid" id="A0A540V996"/>
<accession>A0A540V996</accession>
<comment type="similarity">
    <text evidence="1">Belongs to the UPF0337 (CsbD) family.</text>
</comment>
<dbReference type="Gene3D" id="1.10.1470.10">
    <property type="entry name" value="YjbJ"/>
    <property type="match status" value="1"/>
</dbReference>
<dbReference type="PANTHER" id="PTHR34977">
    <property type="entry name" value="UPF0337 PROTEIN YJBJ"/>
    <property type="match status" value="1"/>
</dbReference>
<dbReference type="Proteomes" id="UP000317371">
    <property type="component" value="Unassembled WGS sequence"/>
</dbReference>
<name>A0A540V996_9CHLR</name>
<keyword evidence="4" id="KW-1185">Reference proteome</keyword>
<dbReference type="PANTHER" id="PTHR34977:SF1">
    <property type="entry name" value="UPF0337 PROTEIN YJBJ"/>
    <property type="match status" value="1"/>
</dbReference>
<comment type="caution">
    <text evidence="3">The sequence shown here is derived from an EMBL/GenBank/DDBJ whole genome shotgun (WGS) entry which is preliminary data.</text>
</comment>
<sequence length="71" mass="8495">MNSDILKGKWTQIKGHIREKWGELTDDELDQIQGEREQLVGKLQEKYGWKREEAEREVDYYLDALMRQIGV</sequence>
<dbReference type="OrthoDB" id="9796058at2"/>
<evidence type="ECO:0000256" key="1">
    <source>
        <dbReference type="ARBA" id="ARBA00009129"/>
    </source>
</evidence>
<dbReference type="Pfam" id="PF05532">
    <property type="entry name" value="CsbD"/>
    <property type="match status" value="1"/>
</dbReference>
<dbReference type="PIRSF" id="PIRSF039008">
    <property type="entry name" value="YjbJ"/>
    <property type="match status" value="1"/>
</dbReference>
<feature type="domain" description="CsbD-like" evidence="2">
    <location>
        <begin position="4"/>
        <end position="56"/>
    </location>
</feature>
<evidence type="ECO:0000259" key="2">
    <source>
        <dbReference type="Pfam" id="PF05532"/>
    </source>
</evidence>
<dbReference type="AlphaFoldDB" id="A0A540V996"/>
<gene>
    <name evidence="3" type="ORF">FKZ61_21780</name>
</gene>
<evidence type="ECO:0000313" key="3">
    <source>
        <dbReference type="EMBL" id="TQE93340.1"/>
    </source>
</evidence>
<dbReference type="EMBL" id="VIGC01000042">
    <property type="protein sequence ID" value="TQE93340.1"/>
    <property type="molecule type" value="Genomic_DNA"/>
</dbReference>
<reference evidence="3 4" key="1">
    <citation type="submission" date="2019-06" db="EMBL/GenBank/DDBJ databases">
        <title>Genome sequence of Litorilinea aerophila BAA-2444.</title>
        <authorList>
            <person name="Maclea K.S."/>
            <person name="Maurais E.G."/>
            <person name="Iannazzi L.C."/>
        </authorList>
    </citation>
    <scope>NUCLEOTIDE SEQUENCE [LARGE SCALE GENOMIC DNA]</scope>
    <source>
        <strain evidence="3 4">ATCC BAA-2444</strain>
    </source>
</reference>
<dbReference type="SUPFAM" id="SSF69047">
    <property type="entry name" value="Hypothetical protein YjbJ"/>
    <property type="match status" value="1"/>
</dbReference>
<dbReference type="InterPro" id="IPR036629">
    <property type="entry name" value="YjbJ_sf"/>
</dbReference>